<dbReference type="Pfam" id="PF02384">
    <property type="entry name" value="N6_Mtase"/>
    <property type="match status" value="1"/>
</dbReference>
<dbReference type="Gene3D" id="3.40.50.150">
    <property type="entry name" value="Vaccinia Virus protein VP39"/>
    <property type="match status" value="1"/>
</dbReference>
<keyword evidence="6" id="KW-0680">Restriction system</keyword>
<comment type="similarity">
    <text evidence="1">Belongs to the N(4)/N(6)-methyltransferase family.</text>
</comment>
<evidence type="ECO:0000256" key="2">
    <source>
        <dbReference type="ARBA" id="ARBA00011900"/>
    </source>
</evidence>
<dbReference type="InterPro" id="IPR003356">
    <property type="entry name" value="DNA_methylase_A-5"/>
</dbReference>
<dbReference type="GO" id="GO:0008170">
    <property type="term" value="F:N-methyltransferase activity"/>
    <property type="evidence" value="ECO:0007669"/>
    <property type="project" value="InterPro"/>
</dbReference>
<dbReference type="EC" id="2.1.1.72" evidence="2"/>
<keyword evidence="3 9" id="KW-0489">Methyltransferase</keyword>
<dbReference type="AlphaFoldDB" id="A0A5U7LYY4"/>
<name>A0A5U7LYY4_SALER</name>
<dbReference type="GO" id="GO:0009307">
    <property type="term" value="P:DNA restriction-modification system"/>
    <property type="evidence" value="ECO:0007669"/>
    <property type="project" value="UniProtKB-KW"/>
</dbReference>
<feature type="domain" description="DNA methylase adenine-specific" evidence="8">
    <location>
        <begin position="139"/>
        <end position="237"/>
    </location>
</feature>
<protein>
    <recommendedName>
        <fullName evidence="2">site-specific DNA-methyltransferase (adenine-specific)</fullName>
        <ecNumber evidence="2">2.1.1.72</ecNumber>
    </recommendedName>
</protein>
<keyword evidence="4" id="KW-0808">Transferase</keyword>
<keyword evidence="5" id="KW-0949">S-adenosyl-L-methionine</keyword>
<dbReference type="PRINTS" id="PR00507">
    <property type="entry name" value="N12N6MTFRASE"/>
</dbReference>
<evidence type="ECO:0000259" key="8">
    <source>
        <dbReference type="Pfam" id="PF02384"/>
    </source>
</evidence>
<comment type="catalytic activity">
    <reaction evidence="7">
        <text>a 2'-deoxyadenosine in DNA + S-adenosyl-L-methionine = an N(6)-methyl-2'-deoxyadenosine in DNA + S-adenosyl-L-homocysteine + H(+)</text>
        <dbReference type="Rhea" id="RHEA:15197"/>
        <dbReference type="Rhea" id="RHEA-COMP:12418"/>
        <dbReference type="Rhea" id="RHEA-COMP:12419"/>
        <dbReference type="ChEBI" id="CHEBI:15378"/>
        <dbReference type="ChEBI" id="CHEBI:57856"/>
        <dbReference type="ChEBI" id="CHEBI:59789"/>
        <dbReference type="ChEBI" id="CHEBI:90615"/>
        <dbReference type="ChEBI" id="CHEBI:90616"/>
        <dbReference type="EC" id="2.1.1.72"/>
    </reaction>
</comment>
<dbReference type="InterPro" id="IPR051537">
    <property type="entry name" value="DNA_Adenine_Mtase"/>
</dbReference>
<reference evidence="9" key="1">
    <citation type="submission" date="2018-07" db="EMBL/GenBank/DDBJ databases">
        <authorList>
            <consortium name="PulseNet: The National Subtyping Network for Foodborne Disease Surveillance"/>
            <person name="Tarr C.L."/>
            <person name="Trees E."/>
            <person name="Katz L.S."/>
            <person name="Carleton-Romer H.A."/>
            <person name="Stroika S."/>
            <person name="Kucerova Z."/>
            <person name="Roache K.F."/>
            <person name="Sabol A.L."/>
            <person name="Besser J."/>
            <person name="Gerner-Smidt P."/>
        </authorList>
    </citation>
    <scope>NUCLEOTIDE SEQUENCE</scope>
    <source>
        <strain evidence="9">PNUSAS006765</strain>
    </source>
</reference>
<dbReference type="InterPro" id="IPR029063">
    <property type="entry name" value="SAM-dependent_MTases_sf"/>
</dbReference>
<dbReference type="GO" id="GO:0032259">
    <property type="term" value="P:methylation"/>
    <property type="evidence" value="ECO:0007669"/>
    <property type="project" value="UniProtKB-KW"/>
</dbReference>
<dbReference type="SUPFAM" id="SSF53335">
    <property type="entry name" value="S-adenosyl-L-methionine-dependent methyltransferases"/>
    <property type="match status" value="1"/>
</dbReference>
<evidence type="ECO:0000256" key="4">
    <source>
        <dbReference type="ARBA" id="ARBA00022679"/>
    </source>
</evidence>
<comment type="caution">
    <text evidence="9">The sequence shown here is derived from an EMBL/GenBank/DDBJ whole genome shotgun (WGS) entry which is preliminary data.</text>
</comment>
<evidence type="ECO:0000256" key="7">
    <source>
        <dbReference type="ARBA" id="ARBA00047942"/>
    </source>
</evidence>
<dbReference type="GO" id="GO:0009007">
    <property type="term" value="F:site-specific DNA-methyltransferase (adenine-specific) activity"/>
    <property type="evidence" value="ECO:0007669"/>
    <property type="project" value="UniProtKB-EC"/>
</dbReference>
<evidence type="ECO:0000256" key="1">
    <source>
        <dbReference type="ARBA" id="ARBA00006594"/>
    </source>
</evidence>
<dbReference type="EMBL" id="AAGSEK010000063">
    <property type="protein sequence ID" value="EBR4143860.1"/>
    <property type="molecule type" value="Genomic_DNA"/>
</dbReference>
<evidence type="ECO:0000256" key="3">
    <source>
        <dbReference type="ARBA" id="ARBA00022603"/>
    </source>
</evidence>
<dbReference type="PANTHER" id="PTHR42933:SF1">
    <property type="entry name" value="SITE-SPECIFIC DNA-METHYLTRANSFERASE (ADENINE-SPECIFIC)"/>
    <property type="match status" value="1"/>
</dbReference>
<evidence type="ECO:0000256" key="5">
    <source>
        <dbReference type="ARBA" id="ARBA00022691"/>
    </source>
</evidence>
<organism evidence="9">
    <name type="scientific">Salmonella enterica</name>
    <name type="common">Salmonella choleraesuis</name>
    <dbReference type="NCBI Taxonomy" id="28901"/>
    <lineage>
        <taxon>Bacteria</taxon>
        <taxon>Pseudomonadati</taxon>
        <taxon>Pseudomonadota</taxon>
        <taxon>Gammaproteobacteria</taxon>
        <taxon>Enterobacterales</taxon>
        <taxon>Enterobacteriaceae</taxon>
        <taxon>Salmonella</taxon>
    </lineage>
</organism>
<evidence type="ECO:0000256" key="6">
    <source>
        <dbReference type="ARBA" id="ARBA00022747"/>
    </source>
</evidence>
<proteinExistence type="inferred from homology"/>
<accession>A0A5U7LYY4</accession>
<gene>
    <name evidence="9" type="ORF">BVJ40_21595</name>
</gene>
<sequence>MSQLSFADVFNMARENAGGKKCIQDAQSGSETSPSVHRLMSAQYSRSRFIGVFKSTGQHLGRWEVLSDFLSLAASELDIARIRTPESMAHCRKICARYESSDIANMQEMFCLMVSALEAKFHDFLGTIFMELELGDNYRGQYFTPYSVQCLMARMLMPGVRDTIRREGIATVSDPACGAAGMLIAYAECLLESDINPSMHMFGSCIDIDPVAADMAFIQLSLLGIAAEVVTGNTLTMQFNRVRYTPVYYLNDFEKRLADLSRFRAMRDFMRGLSDAA</sequence>
<evidence type="ECO:0000313" key="9">
    <source>
        <dbReference type="EMBL" id="EBR4143860.1"/>
    </source>
</evidence>
<dbReference type="PANTHER" id="PTHR42933">
    <property type="entry name" value="SLR6095 PROTEIN"/>
    <property type="match status" value="1"/>
</dbReference>
<dbReference type="GO" id="GO:0003677">
    <property type="term" value="F:DNA binding"/>
    <property type="evidence" value="ECO:0007669"/>
    <property type="project" value="InterPro"/>
</dbReference>